<dbReference type="OrthoDB" id="3674144at2"/>
<organism evidence="1">
    <name type="scientific">Salinispora arenicola (strain CNS-205)</name>
    <dbReference type="NCBI Taxonomy" id="391037"/>
    <lineage>
        <taxon>Bacteria</taxon>
        <taxon>Bacillati</taxon>
        <taxon>Actinomycetota</taxon>
        <taxon>Actinomycetes</taxon>
        <taxon>Micromonosporales</taxon>
        <taxon>Micromonosporaceae</taxon>
        <taxon>Salinispora</taxon>
    </lineage>
</organism>
<protein>
    <submittedName>
        <fullName evidence="1">Uncharacterized protein</fullName>
    </submittedName>
</protein>
<dbReference type="AlphaFoldDB" id="A8M6H4"/>
<dbReference type="KEGG" id="saq:Sare_2866"/>
<reference evidence="1" key="1">
    <citation type="submission" date="2007-10" db="EMBL/GenBank/DDBJ databases">
        <title>Complete sequence of Salinispora arenicola CNS-205.</title>
        <authorList>
            <consortium name="US DOE Joint Genome Institute"/>
            <person name="Copeland A."/>
            <person name="Lucas S."/>
            <person name="Lapidus A."/>
            <person name="Barry K."/>
            <person name="Glavina del Rio T."/>
            <person name="Dalin E."/>
            <person name="Tice H."/>
            <person name="Pitluck S."/>
            <person name="Foster B."/>
            <person name="Schmutz J."/>
            <person name="Larimer F."/>
            <person name="Land M."/>
            <person name="Hauser L."/>
            <person name="Kyrpides N."/>
            <person name="Ivanova N."/>
            <person name="Jensen P.R."/>
            <person name="Moore B.S."/>
            <person name="Penn K."/>
            <person name="Jenkins C."/>
            <person name="Udwary D."/>
            <person name="Xiang L."/>
            <person name="Gontang E."/>
            <person name="Richardson P."/>
        </authorList>
    </citation>
    <scope>NUCLEOTIDE SEQUENCE [LARGE SCALE GENOMIC DNA]</scope>
    <source>
        <strain evidence="1">CNS-205</strain>
    </source>
</reference>
<dbReference type="InterPro" id="IPR023214">
    <property type="entry name" value="HAD_sf"/>
</dbReference>
<dbReference type="EMBL" id="CP000850">
    <property type="protein sequence ID" value="ABV98694.1"/>
    <property type="molecule type" value="Genomic_DNA"/>
</dbReference>
<dbReference type="STRING" id="391037.Sare_2866"/>
<accession>A8M6H4</accession>
<proteinExistence type="predicted"/>
<gene>
    <name evidence="1" type="ordered locus">Sare_2866</name>
</gene>
<dbReference type="Gene3D" id="3.40.50.1000">
    <property type="entry name" value="HAD superfamily/HAD-like"/>
    <property type="match status" value="1"/>
</dbReference>
<evidence type="ECO:0000313" key="1">
    <source>
        <dbReference type="EMBL" id="ABV98694.1"/>
    </source>
</evidence>
<dbReference type="eggNOG" id="ENOG5032U0I">
    <property type="taxonomic scope" value="Bacteria"/>
</dbReference>
<dbReference type="HOGENOM" id="CLU_131334_0_0_11"/>
<sequence length="175" mass="19713">MRREQTSRLGIDIGRVIIDGSSHPNGGDTAFIDGDEQAMLDTPEMNGAFDAITRLVEAFDGEVWLVSKCGPRVRARTRRWLAARGFHARTGISPARMRFCRRRPEKRKHCLDLQLTHFVDDHPAVHQAIRGAVHYQFFFGPQRMPVPDYGTHVHDWSAAQAAILDTLPTRAAVTD</sequence>
<name>A8M6H4_SALAI</name>